<protein>
    <submittedName>
        <fullName evidence="1">Uncharacterized protein</fullName>
    </submittedName>
</protein>
<proteinExistence type="predicted"/>
<dbReference type="EMBL" id="MCOL01000001">
    <property type="protein sequence ID" value="ODO61939.1"/>
    <property type="molecule type" value="Genomic_DNA"/>
</dbReference>
<reference evidence="1 2" key="1">
    <citation type="submission" date="2016-08" db="EMBL/GenBank/DDBJ databases">
        <title>Genome sequencing of Lactobacillus plantarum JSA22, isolated from fermented soybean paste.</title>
        <authorList>
            <person name="Choi H.S."/>
        </authorList>
    </citation>
    <scope>NUCLEOTIDE SEQUENCE [LARGE SCALE GENOMIC DNA]</scope>
    <source>
        <strain evidence="1 2">JSA22</strain>
    </source>
</reference>
<organism evidence="1 2">
    <name type="scientific">Lactiplantibacillus plantarum</name>
    <name type="common">Lactobacillus plantarum</name>
    <dbReference type="NCBI Taxonomy" id="1590"/>
    <lineage>
        <taxon>Bacteria</taxon>
        <taxon>Bacillati</taxon>
        <taxon>Bacillota</taxon>
        <taxon>Bacilli</taxon>
        <taxon>Lactobacillales</taxon>
        <taxon>Lactobacillaceae</taxon>
        <taxon>Lactiplantibacillus</taxon>
    </lineage>
</organism>
<name>A0A1E3KT42_LACPN</name>
<dbReference type="AlphaFoldDB" id="A0A1E3KT42"/>
<evidence type="ECO:0000313" key="1">
    <source>
        <dbReference type="EMBL" id="ODO61939.1"/>
    </source>
</evidence>
<dbReference type="PATRIC" id="fig|1590.192.peg.1870"/>
<accession>A0A1E3KT42</accession>
<dbReference type="Proteomes" id="UP000094892">
    <property type="component" value="Unassembled WGS sequence"/>
</dbReference>
<evidence type="ECO:0000313" key="2">
    <source>
        <dbReference type="Proteomes" id="UP000094892"/>
    </source>
</evidence>
<gene>
    <name evidence="1" type="ORF">LPJSA22_01918</name>
</gene>
<sequence length="36" mass="3847">MCIMKIAVSVGTQGAQQLKNHHCGALKASQKQGKNH</sequence>
<comment type="caution">
    <text evidence="1">The sequence shown here is derived from an EMBL/GenBank/DDBJ whole genome shotgun (WGS) entry which is preliminary data.</text>
</comment>